<dbReference type="Pfam" id="PF00173">
    <property type="entry name" value="Cyt-b5"/>
    <property type="match status" value="1"/>
</dbReference>
<evidence type="ECO:0000256" key="11">
    <source>
        <dbReference type="ARBA" id="ARBA00038168"/>
    </source>
</evidence>
<evidence type="ECO:0000256" key="7">
    <source>
        <dbReference type="ARBA" id="ARBA00022982"/>
    </source>
</evidence>
<keyword evidence="7" id="KW-0249">Electron transport</keyword>
<proteinExistence type="inferred from homology"/>
<dbReference type="InterPro" id="IPR050668">
    <property type="entry name" value="Cytochrome_b5"/>
</dbReference>
<evidence type="ECO:0000256" key="8">
    <source>
        <dbReference type="ARBA" id="ARBA00022989"/>
    </source>
</evidence>
<comment type="similarity">
    <text evidence="11 12">Belongs to the cytochrome b5 family.</text>
</comment>
<dbReference type="AlphaFoldDB" id="A0AAW2QPP2"/>
<keyword evidence="8 12" id="KW-1133">Transmembrane helix</keyword>
<dbReference type="SMART" id="SM01117">
    <property type="entry name" value="Cyt-b5"/>
    <property type="match status" value="1"/>
</dbReference>
<comment type="subcellular location">
    <subcellularLocation>
        <location evidence="1">Endoplasmic reticulum membrane</location>
        <topology evidence="1">Single-pass membrane protein</topology>
        <orientation evidence="1">Cytoplasmic side</orientation>
    </subcellularLocation>
</comment>
<keyword evidence="5 12" id="KW-0479">Metal-binding</keyword>
<organism evidence="14">
    <name type="scientific">Sesamum angustifolium</name>
    <dbReference type="NCBI Taxonomy" id="2727405"/>
    <lineage>
        <taxon>Eukaryota</taxon>
        <taxon>Viridiplantae</taxon>
        <taxon>Streptophyta</taxon>
        <taxon>Embryophyta</taxon>
        <taxon>Tracheophyta</taxon>
        <taxon>Spermatophyta</taxon>
        <taxon>Magnoliopsida</taxon>
        <taxon>eudicotyledons</taxon>
        <taxon>Gunneridae</taxon>
        <taxon>Pentapetalae</taxon>
        <taxon>asterids</taxon>
        <taxon>lamiids</taxon>
        <taxon>Lamiales</taxon>
        <taxon>Pedaliaceae</taxon>
        <taxon>Sesamum</taxon>
    </lineage>
</organism>
<keyword evidence="2" id="KW-0813">Transport</keyword>
<dbReference type="GO" id="GO:0046872">
    <property type="term" value="F:metal ion binding"/>
    <property type="evidence" value="ECO:0007669"/>
    <property type="project" value="UniProtKB-UniRule"/>
</dbReference>
<dbReference type="PROSITE" id="PS00191">
    <property type="entry name" value="CYTOCHROME_B5_1"/>
    <property type="match status" value="1"/>
</dbReference>
<sequence length="132" mass="14297">MVGGFEIHRKLSKQARFILTENSPQQVYDVTKFLDDHPGGDDILVTATGKDATDDFEDVGHSATARAMLEEYYVGDINSSSIPAKTTSASPMQTQKNEDAGSGFIIKLLQFLVPLIILGVAVGVRFYTKSAA</sequence>
<evidence type="ECO:0000256" key="10">
    <source>
        <dbReference type="ARBA" id="ARBA00023136"/>
    </source>
</evidence>
<dbReference type="PRINTS" id="PR00363">
    <property type="entry name" value="CYTOCHROMEB5"/>
</dbReference>
<dbReference type="EMBL" id="JACGWK010000002">
    <property type="protein sequence ID" value="KAL0369912.1"/>
    <property type="molecule type" value="Genomic_DNA"/>
</dbReference>
<keyword evidence="9 12" id="KW-0408">Iron</keyword>
<dbReference type="InterPro" id="IPR036400">
    <property type="entry name" value="Cyt_B5-like_heme/steroid_sf"/>
</dbReference>
<dbReference type="Gene3D" id="3.10.120.10">
    <property type="entry name" value="Cytochrome b5-like heme/steroid binding domain"/>
    <property type="match status" value="1"/>
</dbReference>
<dbReference type="PROSITE" id="PS50255">
    <property type="entry name" value="CYTOCHROME_B5_2"/>
    <property type="match status" value="1"/>
</dbReference>
<reference evidence="14" key="2">
    <citation type="journal article" date="2024" name="Plant">
        <title>Genomic evolution and insights into agronomic trait innovations of Sesamum species.</title>
        <authorList>
            <person name="Miao H."/>
            <person name="Wang L."/>
            <person name="Qu L."/>
            <person name="Liu H."/>
            <person name="Sun Y."/>
            <person name="Le M."/>
            <person name="Wang Q."/>
            <person name="Wei S."/>
            <person name="Zheng Y."/>
            <person name="Lin W."/>
            <person name="Duan Y."/>
            <person name="Cao H."/>
            <person name="Xiong S."/>
            <person name="Wang X."/>
            <person name="Wei L."/>
            <person name="Li C."/>
            <person name="Ma Q."/>
            <person name="Ju M."/>
            <person name="Zhao R."/>
            <person name="Li G."/>
            <person name="Mu C."/>
            <person name="Tian Q."/>
            <person name="Mei H."/>
            <person name="Zhang T."/>
            <person name="Gao T."/>
            <person name="Zhang H."/>
        </authorList>
    </citation>
    <scope>NUCLEOTIDE SEQUENCE</scope>
    <source>
        <strain evidence="14">G01</strain>
    </source>
</reference>
<dbReference type="GO" id="GO:0005789">
    <property type="term" value="C:endoplasmic reticulum membrane"/>
    <property type="evidence" value="ECO:0007669"/>
    <property type="project" value="UniProtKB-SubCell"/>
</dbReference>
<evidence type="ECO:0000256" key="1">
    <source>
        <dbReference type="ARBA" id="ARBA00004131"/>
    </source>
</evidence>
<evidence type="ECO:0000256" key="2">
    <source>
        <dbReference type="ARBA" id="ARBA00022448"/>
    </source>
</evidence>
<evidence type="ECO:0000256" key="4">
    <source>
        <dbReference type="ARBA" id="ARBA00022692"/>
    </source>
</evidence>
<gene>
    <name evidence="14" type="ORF">Sangu_0309300</name>
</gene>
<feature type="transmembrane region" description="Helical" evidence="12">
    <location>
        <begin position="104"/>
        <end position="127"/>
    </location>
</feature>
<dbReference type="PANTHER" id="PTHR19359:SF129">
    <property type="entry name" value="CYTOCHROME B5 ISOFORM B"/>
    <property type="match status" value="1"/>
</dbReference>
<protein>
    <submittedName>
        <fullName evidence="14">Cytochrome</fullName>
    </submittedName>
</protein>
<keyword evidence="10 12" id="KW-0472">Membrane</keyword>
<comment type="caution">
    <text evidence="14">The sequence shown here is derived from an EMBL/GenBank/DDBJ whole genome shotgun (WGS) entry which is preliminary data.</text>
</comment>
<evidence type="ECO:0000259" key="13">
    <source>
        <dbReference type="PROSITE" id="PS50255"/>
    </source>
</evidence>
<dbReference type="PANTHER" id="PTHR19359">
    <property type="entry name" value="CYTOCHROME B5"/>
    <property type="match status" value="1"/>
</dbReference>
<dbReference type="GO" id="GO:0020037">
    <property type="term" value="F:heme binding"/>
    <property type="evidence" value="ECO:0007669"/>
    <property type="project" value="UniProtKB-UniRule"/>
</dbReference>
<evidence type="ECO:0000256" key="9">
    <source>
        <dbReference type="ARBA" id="ARBA00023004"/>
    </source>
</evidence>
<evidence type="ECO:0000256" key="12">
    <source>
        <dbReference type="RuleBase" id="RU362121"/>
    </source>
</evidence>
<keyword evidence="6" id="KW-0256">Endoplasmic reticulum</keyword>
<accession>A0AAW2QPP2</accession>
<evidence type="ECO:0000256" key="3">
    <source>
        <dbReference type="ARBA" id="ARBA00022617"/>
    </source>
</evidence>
<dbReference type="InterPro" id="IPR018506">
    <property type="entry name" value="Cyt_B5_heme-BS"/>
</dbReference>
<reference evidence="14" key="1">
    <citation type="submission" date="2020-06" db="EMBL/GenBank/DDBJ databases">
        <authorList>
            <person name="Li T."/>
            <person name="Hu X."/>
            <person name="Zhang T."/>
            <person name="Song X."/>
            <person name="Zhang H."/>
            <person name="Dai N."/>
            <person name="Sheng W."/>
            <person name="Hou X."/>
            <person name="Wei L."/>
        </authorList>
    </citation>
    <scope>NUCLEOTIDE SEQUENCE</scope>
    <source>
        <strain evidence="14">G01</strain>
        <tissue evidence="14">Leaf</tissue>
    </source>
</reference>
<dbReference type="SUPFAM" id="SSF55856">
    <property type="entry name" value="Cytochrome b5-like heme/steroid binding domain"/>
    <property type="match status" value="1"/>
</dbReference>
<evidence type="ECO:0000256" key="5">
    <source>
        <dbReference type="ARBA" id="ARBA00022723"/>
    </source>
</evidence>
<evidence type="ECO:0000313" key="14">
    <source>
        <dbReference type="EMBL" id="KAL0369912.1"/>
    </source>
</evidence>
<feature type="domain" description="Cytochrome b5 heme-binding" evidence="13">
    <location>
        <begin position="1"/>
        <end position="78"/>
    </location>
</feature>
<dbReference type="InterPro" id="IPR001199">
    <property type="entry name" value="Cyt_B5-like_heme/steroid-bd"/>
</dbReference>
<keyword evidence="3 12" id="KW-0349">Heme</keyword>
<keyword evidence="4 12" id="KW-0812">Transmembrane</keyword>
<evidence type="ECO:0000256" key="6">
    <source>
        <dbReference type="ARBA" id="ARBA00022824"/>
    </source>
</evidence>
<name>A0AAW2QPP2_9LAMI</name>